<dbReference type="InterPro" id="IPR001878">
    <property type="entry name" value="Znf_CCHC"/>
</dbReference>
<dbReference type="PROSITE" id="PS50158">
    <property type="entry name" value="ZF_CCHC"/>
    <property type="match status" value="1"/>
</dbReference>
<keyword evidence="5" id="KW-1185">Reference proteome</keyword>
<feature type="compositionally biased region" description="Polar residues" evidence="2">
    <location>
        <begin position="34"/>
        <end position="43"/>
    </location>
</feature>
<reference evidence="4 5" key="1">
    <citation type="submission" date="2024-02" db="EMBL/GenBank/DDBJ databases">
        <authorList>
            <person name="Daric V."/>
            <person name="Darras S."/>
        </authorList>
    </citation>
    <scope>NUCLEOTIDE SEQUENCE [LARGE SCALE GENOMIC DNA]</scope>
</reference>
<evidence type="ECO:0000256" key="1">
    <source>
        <dbReference type="PROSITE-ProRule" id="PRU00047"/>
    </source>
</evidence>
<sequence>MGKMHLAVIYKGQVQNCSFCSEPGHKYKECPNRLQENTDNSNNEEPKKSVYPAGSEVPRVRTQPKEVSENDPNEQHSYSENEIQGWKWKDQSKDSTENQGKPGA</sequence>
<feature type="compositionally biased region" description="Basic and acidic residues" evidence="2">
    <location>
        <begin position="87"/>
        <end position="96"/>
    </location>
</feature>
<evidence type="ECO:0000313" key="5">
    <source>
        <dbReference type="Proteomes" id="UP001642483"/>
    </source>
</evidence>
<accession>A0ABP0F078</accession>
<proteinExistence type="predicted"/>
<dbReference type="InterPro" id="IPR036875">
    <property type="entry name" value="Znf_CCHC_sf"/>
</dbReference>
<name>A0ABP0F078_CLALP</name>
<dbReference type="Proteomes" id="UP001642483">
    <property type="component" value="Unassembled WGS sequence"/>
</dbReference>
<feature type="domain" description="CCHC-type" evidence="3">
    <location>
        <begin position="17"/>
        <end position="32"/>
    </location>
</feature>
<evidence type="ECO:0000259" key="3">
    <source>
        <dbReference type="PROSITE" id="PS50158"/>
    </source>
</evidence>
<keyword evidence="1" id="KW-0862">Zinc</keyword>
<dbReference type="EMBL" id="CAWYQH010000002">
    <property type="protein sequence ID" value="CAK8673130.1"/>
    <property type="molecule type" value="Genomic_DNA"/>
</dbReference>
<keyword evidence="1" id="KW-0479">Metal-binding</keyword>
<evidence type="ECO:0000313" key="4">
    <source>
        <dbReference type="EMBL" id="CAK8673130.1"/>
    </source>
</evidence>
<gene>
    <name evidence="4" type="ORF">CVLEPA_LOCUS2912</name>
</gene>
<feature type="region of interest" description="Disordered" evidence="2">
    <location>
        <begin position="22"/>
        <end position="104"/>
    </location>
</feature>
<evidence type="ECO:0000256" key="2">
    <source>
        <dbReference type="SAM" id="MobiDB-lite"/>
    </source>
</evidence>
<comment type="caution">
    <text evidence="4">The sequence shown here is derived from an EMBL/GenBank/DDBJ whole genome shotgun (WGS) entry which is preliminary data.</text>
</comment>
<dbReference type="SUPFAM" id="SSF57756">
    <property type="entry name" value="Retrovirus zinc finger-like domains"/>
    <property type="match status" value="1"/>
</dbReference>
<protein>
    <recommendedName>
        <fullName evidence="3">CCHC-type domain-containing protein</fullName>
    </recommendedName>
</protein>
<organism evidence="4 5">
    <name type="scientific">Clavelina lepadiformis</name>
    <name type="common">Light-bulb sea squirt</name>
    <name type="synonym">Ascidia lepadiformis</name>
    <dbReference type="NCBI Taxonomy" id="159417"/>
    <lineage>
        <taxon>Eukaryota</taxon>
        <taxon>Metazoa</taxon>
        <taxon>Chordata</taxon>
        <taxon>Tunicata</taxon>
        <taxon>Ascidiacea</taxon>
        <taxon>Aplousobranchia</taxon>
        <taxon>Clavelinidae</taxon>
        <taxon>Clavelina</taxon>
    </lineage>
</organism>
<feature type="compositionally biased region" description="Basic and acidic residues" evidence="2">
    <location>
        <begin position="63"/>
        <end position="79"/>
    </location>
</feature>
<keyword evidence="1" id="KW-0863">Zinc-finger</keyword>